<comment type="catalytic activity">
    <reaction evidence="2 14">
        <text>adenosylcob(III)inamide phosphate + GTP + H(+) = adenosylcob(III)inamide-GDP + diphosphate</text>
        <dbReference type="Rhea" id="RHEA:22712"/>
        <dbReference type="ChEBI" id="CHEBI:15378"/>
        <dbReference type="ChEBI" id="CHEBI:33019"/>
        <dbReference type="ChEBI" id="CHEBI:37565"/>
        <dbReference type="ChEBI" id="CHEBI:58502"/>
        <dbReference type="ChEBI" id="CHEBI:60487"/>
        <dbReference type="EC" id="2.7.7.62"/>
    </reaction>
</comment>
<feature type="active site" description="GMP-histidine intermediate" evidence="15">
    <location>
        <position position="62"/>
    </location>
</feature>
<comment type="caution">
    <text evidence="17">The sequence shown here is derived from an EMBL/GenBank/DDBJ whole genome shotgun (WGS) entry which is preliminary data.</text>
</comment>
<keyword evidence="8 14" id="KW-0169">Cobalamin biosynthesis</keyword>
<feature type="binding site" evidence="16">
    <location>
        <begin position="36"/>
        <end position="38"/>
    </location>
    <ligand>
        <name>GTP</name>
        <dbReference type="ChEBI" id="CHEBI:37565"/>
    </ligand>
</feature>
<dbReference type="AlphaFoldDB" id="A0A9D1WL16"/>
<keyword evidence="10 14" id="KW-0547">Nucleotide-binding</keyword>
<comment type="catalytic activity">
    <reaction evidence="1 14">
        <text>adenosylcob(III)inamide + ATP = adenosylcob(III)inamide phosphate + ADP + H(+)</text>
        <dbReference type="Rhea" id="RHEA:15769"/>
        <dbReference type="ChEBI" id="CHEBI:2480"/>
        <dbReference type="ChEBI" id="CHEBI:15378"/>
        <dbReference type="ChEBI" id="CHEBI:30616"/>
        <dbReference type="ChEBI" id="CHEBI:58502"/>
        <dbReference type="ChEBI" id="CHEBI:456216"/>
        <dbReference type="EC" id="2.7.1.156"/>
    </reaction>
</comment>
<comment type="function">
    <text evidence="4 14">Catalyzes ATP-dependent phosphorylation of adenosylcobinamide and addition of GMP to adenosylcobinamide phosphate.</text>
</comment>
<name>A0A9D1WL16_9GAMM</name>
<dbReference type="GO" id="GO:0005525">
    <property type="term" value="F:GTP binding"/>
    <property type="evidence" value="ECO:0007669"/>
    <property type="project" value="UniProtKB-UniRule"/>
</dbReference>
<sequence>MIAFISGGARSGKSTYAEMLARRWQGERGGKRYYLATATNGAKNGEQNEERDSEMQARIARHRQERGAGWITLEEPIDLLAALGRVERGGMLLLDCLTLWASQWLYSSSPSTSSRNESQGLAMVEQLLSQARQHNIALVIVSNDLNEGMPPENDEVWRYLAFLQRVHCLVAHEADEVVQVVAGLPQVWKTRGGTP</sequence>
<evidence type="ECO:0000256" key="11">
    <source>
        <dbReference type="ARBA" id="ARBA00022777"/>
    </source>
</evidence>
<dbReference type="PANTHER" id="PTHR34848:SF1">
    <property type="entry name" value="BIFUNCTIONAL ADENOSYLCOBALAMIN BIOSYNTHESIS PROTEIN COBU"/>
    <property type="match status" value="1"/>
</dbReference>
<reference evidence="17" key="2">
    <citation type="submission" date="2021-04" db="EMBL/GenBank/DDBJ databases">
        <authorList>
            <person name="Gilroy R."/>
        </authorList>
    </citation>
    <scope>NUCLEOTIDE SEQUENCE</scope>
    <source>
        <strain evidence="17">1193</strain>
    </source>
</reference>
<dbReference type="GO" id="GO:0005524">
    <property type="term" value="F:ATP binding"/>
    <property type="evidence" value="ECO:0007669"/>
    <property type="project" value="UniProtKB-UniRule"/>
</dbReference>
<dbReference type="Pfam" id="PF02283">
    <property type="entry name" value="CobU"/>
    <property type="match status" value="1"/>
</dbReference>
<keyword evidence="12 14" id="KW-0067">ATP-binding</keyword>
<feature type="binding site" evidence="16">
    <location>
        <position position="95"/>
    </location>
    <ligand>
        <name>GTP</name>
        <dbReference type="ChEBI" id="CHEBI:37565"/>
    </ligand>
</feature>
<dbReference type="GO" id="GO:0009236">
    <property type="term" value="P:cobalamin biosynthetic process"/>
    <property type="evidence" value="ECO:0007669"/>
    <property type="project" value="UniProtKB-UniRule"/>
</dbReference>
<comment type="catalytic activity">
    <reaction evidence="3">
        <text>adenosylcob(III)inamide + GTP = adenosylcob(III)inamide phosphate + GDP + H(+)</text>
        <dbReference type="Rhea" id="RHEA:15765"/>
        <dbReference type="ChEBI" id="CHEBI:2480"/>
        <dbReference type="ChEBI" id="CHEBI:15378"/>
        <dbReference type="ChEBI" id="CHEBI:37565"/>
        <dbReference type="ChEBI" id="CHEBI:58189"/>
        <dbReference type="ChEBI" id="CHEBI:58502"/>
        <dbReference type="EC" id="2.7.1.156"/>
    </reaction>
</comment>
<feature type="binding site" evidence="16">
    <location>
        <position position="74"/>
    </location>
    <ligand>
        <name>GTP</name>
        <dbReference type="ChEBI" id="CHEBI:37565"/>
    </ligand>
</feature>
<evidence type="ECO:0000256" key="12">
    <source>
        <dbReference type="ARBA" id="ARBA00022840"/>
    </source>
</evidence>
<dbReference type="PANTHER" id="PTHR34848">
    <property type="match status" value="1"/>
</dbReference>
<accession>A0A9D1WL16</accession>
<dbReference type="GO" id="GO:0008820">
    <property type="term" value="F:cobinamide phosphate guanylyltransferase activity"/>
    <property type="evidence" value="ECO:0007669"/>
    <property type="project" value="UniProtKB-UniRule"/>
</dbReference>
<evidence type="ECO:0000256" key="4">
    <source>
        <dbReference type="ARBA" id="ARBA00003889"/>
    </source>
</evidence>
<keyword evidence="11 14" id="KW-0418">Kinase</keyword>
<comment type="similarity">
    <text evidence="7 14">Belongs to the CobU/CobP family.</text>
</comment>
<evidence type="ECO:0000256" key="3">
    <source>
        <dbReference type="ARBA" id="ARBA00001522"/>
    </source>
</evidence>
<reference evidence="17" key="1">
    <citation type="journal article" date="2021" name="PeerJ">
        <title>Extensive microbial diversity within the chicken gut microbiome revealed by metagenomics and culture.</title>
        <authorList>
            <person name="Gilroy R."/>
            <person name="Ravi A."/>
            <person name="Getino M."/>
            <person name="Pursley I."/>
            <person name="Horton D.L."/>
            <person name="Alikhan N.F."/>
            <person name="Baker D."/>
            <person name="Gharbi K."/>
            <person name="Hall N."/>
            <person name="Watson M."/>
            <person name="Adriaenssens E.M."/>
            <person name="Foster-Nyarko E."/>
            <person name="Jarju S."/>
            <person name="Secka A."/>
            <person name="Antonio M."/>
            <person name="Oren A."/>
            <person name="Chaudhuri R.R."/>
            <person name="La Ragione R."/>
            <person name="Hildebrand F."/>
            <person name="Pallen M.J."/>
        </authorList>
    </citation>
    <scope>NUCLEOTIDE SEQUENCE</scope>
    <source>
        <strain evidence="17">1193</strain>
    </source>
</reference>
<evidence type="ECO:0000256" key="13">
    <source>
        <dbReference type="ARBA" id="ARBA00023134"/>
    </source>
</evidence>
<evidence type="ECO:0000256" key="15">
    <source>
        <dbReference type="PIRSR" id="PIRSR006135-1"/>
    </source>
</evidence>
<dbReference type="PIRSF" id="PIRSF006135">
    <property type="entry name" value="CobU"/>
    <property type="match status" value="1"/>
</dbReference>
<evidence type="ECO:0000256" key="10">
    <source>
        <dbReference type="ARBA" id="ARBA00022741"/>
    </source>
</evidence>
<evidence type="ECO:0000256" key="1">
    <source>
        <dbReference type="ARBA" id="ARBA00000312"/>
    </source>
</evidence>
<dbReference type="GO" id="GO:0043752">
    <property type="term" value="F:adenosylcobinamide kinase activity"/>
    <property type="evidence" value="ECO:0007669"/>
    <property type="project" value="UniProtKB-EC"/>
</dbReference>
<proteinExistence type="inferred from homology"/>
<protein>
    <recommendedName>
        <fullName evidence="14">Bifunctional adenosylcobalamin biosynthesis protein</fullName>
        <ecNumber evidence="14">2.7.1.156</ecNumber>
        <ecNumber evidence="14">2.7.7.62</ecNumber>
    </recommendedName>
</protein>
<evidence type="ECO:0000256" key="9">
    <source>
        <dbReference type="ARBA" id="ARBA00022679"/>
    </source>
</evidence>
<feature type="binding site" evidence="16">
    <location>
        <begin position="63"/>
        <end position="66"/>
    </location>
    <ligand>
        <name>GTP</name>
        <dbReference type="ChEBI" id="CHEBI:37565"/>
    </ligand>
</feature>
<dbReference type="Proteomes" id="UP000824248">
    <property type="component" value="Unassembled WGS sequence"/>
</dbReference>
<dbReference type="Gene3D" id="3.40.50.300">
    <property type="entry name" value="P-loop containing nucleotide triphosphate hydrolases"/>
    <property type="match status" value="1"/>
</dbReference>
<gene>
    <name evidence="17" type="ORF">H9854_02780</name>
</gene>
<keyword evidence="9 14" id="KW-0808">Transferase</keyword>
<evidence type="ECO:0000256" key="7">
    <source>
        <dbReference type="ARBA" id="ARBA00007490"/>
    </source>
</evidence>
<keyword evidence="13 14" id="KW-0342">GTP-binding</keyword>
<evidence type="ECO:0000313" key="17">
    <source>
        <dbReference type="EMBL" id="HIX61145.1"/>
    </source>
</evidence>
<dbReference type="CDD" id="cd00544">
    <property type="entry name" value="CobU"/>
    <property type="match status" value="1"/>
</dbReference>
<comment type="pathway">
    <text evidence="6 14">Cofactor biosynthesis; adenosylcobalamin biosynthesis; adenosylcobalamin from cob(II)yrinate a,c-diamide: step 5/7.</text>
</comment>
<evidence type="ECO:0000256" key="5">
    <source>
        <dbReference type="ARBA" id="ARBA00004692"/>
    </source>
</evidence>
<keyword evidence="17" id="KW-0548">Nucleotidyltransferase</keyword>
<dbReference type="EC" id="2.7.7.62" evidence="14"/>
<dbReference type="EC" id="2.7.1.156" evidence="14"/>
<evidence type="ECO:0000256" key="8">
    <source>
        <dbReference type="ARBA" id="ARBA00022573"/>
    </source>
</evidence>
<organism evidence="17 18">
    <name type="scientific">Candidatus Halomonas stercoripullorum</name>
    <dbReference type="NCBI Taxonomy" id="2838617"/>
    <lineage>
        <taxon>Bacteria</taxon>
        <taxon>Pseudomonadati</taxon>
        <taxon>Pseudomonadota</taxon>
        <taxon>Gammaproteobacteria</taxon>
        <taxon>Oceanospirillales</taxon>
        <taxon>Halomonadaceae</taxon>
        <taxon>Halomonas</taxon>
    </lineage>
</organism>
<dbReference type="SUPFAM" id="SSF52540">
    <property type="entry name" value="P-loop containing nucleoside triphosphate hydrolases"/>
    <property type="match status" value="1"/>
</dbReference>
<comment type="pathway">
    <text evidence="5 14">Cofactor biosynthesis; adenosylcobalamin biosynthesis; adenosylcobalamin from cob(II)yrinate a,c-diamide: step 6/7.</text>
</comment>
<evidence type="ECO:0000313" key="18">
    <source>
        <dbReference type="Proteomes" id="UP000824248"/>
    </source>
</evidence>
<feature type="binding site" evidence="16">
    <location>
        <begin position="7"/>
        <end position="14"/>
    </location>
    <ligand>
        <name>GTP</name>
        <dbReference type="ChEBI" id="CHEBI:37565"/>
    </ligand>
</feature>
<evidence type="ECO:0000256" key="16">
    <source>
        <dbReference type="PIRSR" id="PIRSR006135-2"/>
    </source>
</evidence>
<dbReference type="EMBL" id="DXFC01000079">
    <property type="protein sequence ID" value="HIX61145.1"/>
    <property type="molecule type" value="Genomic_DNA"/>
</dbReference>
<dbReference type="InterPro" id="IPR027417">
    <property type="entry name" value="P-loop_NTPase"/>
</dbReference>
<evidence type="ECO:0000256" key="14">
    <source>
        <dbReference type="PIRNR" id="PIRNR006135"/>
    </source>
</evidence>
<evidence type="ECO:0000256" key="2">
    <source>
        <dbReference type="ARBA" id="ARBA00000711"/>
    </source>
</evidence>
<dbReference type="InterPro" id="IPR003203">
    <property type="entry name" value="CobU/CobP"/>
</dbReference>
<evidence type="ECO:0000256" key="6">
    <source>
        <dbReference type="ARBA" id="ARBA00005159"/>
    </source>
</evidence>